<name>A0A9P6EX70_9FUNG</name>
<comment type="caution">
    <text evidence="3">The sequence shown here is derived from an EMBL/GenBank/DDBJ whole genome shotgun (WGS) entry which is preliminary data.</text>
</comment>
<feature type="transmembrane region" description="Helical" evidence="2">
    <location>
        <begin position="357"/>
        <end position="378"/>
    </location>
</feature>
<sequence length="625" mass="65791">MSALPAFKEACLASDITRKSVSLVGSVNGGELEVYSISLGDLAAATLTFKVKDVTPLIAWSPSLPKYCFASPSDMSTIFSSVDVTVVQFGETEAFMGSFGTGDRSSVPVSVPALAGGSPKLFALSAASSKKEIFNAYVKGDPGPGKAWRGLLVDLEQPIASKQIRNAGNATTKSSALLAVGIVQNSYSADKGAGYSVIIDGGGTSGTTFSANGDTSISATSDSPFLTFGSSVPVLMNGNVLSDKAVPVSMTGTSYILDQDTSTRTVVIYSIKSLDTYGLGGVHEFAANLTKIVPSSGYTPLYSGSLVATYLGKTIVTYTLASDNKPSMNSFDIATSKWTEVKITAGSSSSGGGLNTAWTVVVYVASFLVFFCLIRCFWGTIKGLFYCITGKPKNDDVYVVQVVPDQNIALEKINDYPQRAQPIVYIDNSVNTTIDNNSSNNNNVNTNNSVNNSVNNNSINTNNSVNHNNSVNTNNSVNNNSVNTNNSVNHNNSANNNSVNNNSVNNNSVNNSGNVMGIQPAPGAATPSTVFGTPAPQYPSSPYSQPPYSPSPQYHADPYSYSAPSSHFQSAGSPPTPMATTPQQFYSTPPQNYAMPTFPQHYAASPPPPPQVYGTSDGSQQHQQY</sequence>
<accession>A0A9P6EX70</accession>
<gene>
    <name evidence="3" type="ORF">EC957_008878</name>
</gene>
<reference evidence="3" key="1">
    <citation type="journal article" date="2020" name="Fungal Divers.">
        <title>Resolving the Mortierellaceae phylogeny through synthesis of multi-gene phylogenetics and phylogenomics.</title>
        <authorList>
            <person name="Vandepol N."/>
            <person name="Liber J."/>
            <person name="Desiro A."/>
            <person name="Na H."/>
            <person name="Kennedy M."/>
            <person name="Barry K."/>
            <person name="Grigoriev I.V."/>
            <person name="Miller A.N."/>
            <person name="O'Donnell K."/>
            <person name="Stajich J.E."/>
            <person name="Bonito G."/>
        </authorList>
    </citation>
    <scope>NUCLEOTIDE SEQUENCE</scope>
    <source>
        <strain evidence="3">NRRL 2591</strain>
    </source>
</reference>
<evidence type="ECO:0000313" key="3">
    <source>
        <dbReference type="EMBL" id="KAF9537084.1"/>
    </source>
</evidence>
<feature type="region of interest" description="Disordered" evidence="1">
    <location>
        <begin position="436"/>
        <end position="625"/>
    </location>
</feature>
<dbReference type="EMBL" id="JAAAXW010000465">
    <property type="protein sequence ID" value="KAF9537084.1"/>
    <property type="molecule type" value="Genomic_DNA"/>
</dbReference>
<feature type="compositionally biased region" description="Pro residues" evidence="1">
    <location>
        <begin position="536"/>
        <end position="550"/>
    </location>
</feature>
<dbReference type="Proteomes" id="UP000723463">
    <property type="component" value="Unassembled WGS sequence"/>
</dbReference>
<keyword evidence="2" id="KW-0472">Membrane</keyword>
<proteinExistence type="predicted"/>
<feature type="compositionally biased region" description="Polar residues" evidence="1">
    <location>
        <begin position="613"/>
        <end position="625"/>
    </location>
</feature>
<dbReference type="AlphaFoldDB" id="A0A9P6EX70"/>
<feature type="compositionally biased region" description="Polar residues" evidence="1">
    <location>
        <begin position="562"/>
        <end position="591"/>
    </location>
</feature>
<evidence type="ECO:0000313" key="4">
    <source>
        <dbReference type="Proteomes" id="UP000723463"/>
    </source>
</evidence>
<evidence type="ECO:0000256" key="1">
    <source>
        <dbReference type="SAM" id="MobiDB-lite"/>
    </source>
</evidence>
<keyword evidence="2" id="KW-1133">Transmembrane helix</keyword>
<organism evidence="3 4">
    <name type="scientific">Mortierella hygrophila</name>
    <dbReference type="NCBI Taxonomy" id="979708"/>
    <lineage>
        <taxon>Eukaryota</taxon>
        <taxon>Fungi</taxon>
        <taxon>Fungi incertae sedis</taxon>
        <taxon>Mucoromycota</taxon>
        <taxon>Mortierellomycotina</taxon>
        <taxon>Mortierellomycetes</taxon>
        <taxon>Mortierellales</taxon>
        <taxon>Mortierellaceae</taxon>
        <taxon>Mortierella</taxon>
    </lineage>
</organism>
<keyword evidence="2" id="KW-0812">Transmembrane</keyword>
<evidence type="ECO:0000256" key="2">
    <source>
        <dbReference type="SAM" id="Phobius"/>
    </source>
</evidence>
<keyword evidence="4" id="KW-1185">Reference proteome</keyword>
<protein>
    <submittedName>
        <fullName evidence="3">Uncharacterized protein</fullName>
    </submittedName>
</protein>
<feature type="compositionally biased region" description="Low complexity" evidence="1">
    <location>
        <begin position="436"/>
        <end position="515"/>
    </location>
</feature>